<dbReference type="InterPro" id="IPR003422">
    <property type="entry name" value="Cyt_b-c1_6"/>
</dbReference>
<dbReference type="Pfam" id="PF02320">
    <property type="entry name" value="UCR_hinge"/>
    <property type="match status" value="1"/>
</dbReference>
<dbReference type="InterPro" id="IPR023184">
    <property type="entry name" value="Ubol_cytC_Rdtase_hinge_dom"/>
</dbReference>
<organism evidence="10 11">
    <name type="scientific">Rhynocoris fuscipes</name>
    <dbReference type="NCBI Taxonomy" id="488301"/>
    <lineage>
        <taxon>Eukaryota</taxon>
        <taxon>Metazoa</taxon>
        <taxon>Ecdysozoa</taxon>
        <taxon>Arthropoda</taxon>
        <taxon>Hexapoda</taxon>
        <taxon>Insecta</taxon>
        <taxon>Pterygota</taxon>
        <taxon>Neoptera</taxon>
        <taxon>Paraneoptera</taxon>
        <taxon>Hemiptera</taxon>
        <taxon>Heteroptera</taxon>
        <taxon>Panheteroptera</taxon>
        <taxon>Cimicomorpha</taxon>
        <taxon>Reduviidae</taxon>
        <taxon>Harpactorinae</taxon>
        <taxon>Harpactorini</taxon>
        <taxon>Rhynocoris</taxon>
    </lineage>
</organism>
<proteinExistence type="inferred from homology"/>
<dbReference type="PANTHER" id="PTHR15336">
    <property type="entry name" value="UBIQUINOL-CYTOCHROME C REDUCTASE COMPLEX 7.8 KDA PROTEIN"/>
    <property type="match status" value="1"/>
</dbReference>
<keyword evidence="11" id="KW-1185">Reference proteome</keyword>
<evidence type="ECO:0000256" key="3">
    <source>
        <dbReference type="ARBA" id="ARBA00022448"/>
    </source>
</evidence>
<feature type="domain" description="Ubiquinol-cytochrome C reductase hinge" evidence="9">
    <location>
        <begin position="25"/>
        <end position="86"/>
    </location>
</feature>
<protein>
    <recommendedName>
        <fullName evidence="9">Ubiquinol-cytochrome C reductase hinge domain-containing protein</fullName>
    </recommendedName>
</protein>
<sequence>MPFFNFFTKVVPSVKAQEDDDELVDPQDTLRAECAPKCTSYKEKLDKCNDRVNSRSQTTETCMEELFDYLHCVDGCVAKTLFTKLKRLKGRLGNVEIMGEERLLISNPGGRREGDDLDDDLVRISVRRLTNLAIDREEWNRVVEKAKDFALELQHQKVNLKLSSSRVR</sequence>
<evidence type="ECO:0000256" key="4">
    <source>
        <dbReference type="ARBA" id="ARBA00022660"/>
    </source>
</evidence>
<evidence type="ECO:0000256" key="1">
    <source>
        <dbReference type="ARBA" id="ARBA00004137"/>
    </source>
</evidence>
<comment type="subcellular location">
    <subcellularLocation>
        <location evidence="1">Mitochondrion inner membrane</location>
        <topology evidence="1">Peripheral membrane protein</topology>
        <orientation evidence="1">Intermembrane side</orientation>
    </subcellularLocation>
</comment>
<evidence type="ECO:0000313" key="10">
    <source>
        <dbReference type="EMBL" id="KAK9501505.1"/>
    </source>
</evidence>
<evidence type="ECO:0000256" key="6">
    <source>
        <dbReference type="ARBA" id="ARBA00022982"/>
    </source>
</evidence>
<evidence type="ECO:0000256" key="7">
    <source>
        <dbReference type="ARBA" id="ARBA00023128"/>
    </source>
</evidence>
<evidence type="ECO:0000313" key="11">
    <source>
        <dbReference type="Proteomes" id="UP001461498"/>
    </source>
</evidence>
<comment type="similarity">
    <text evidence="2">Belongs to the UQCRH/QCR6 family.</text>
</comment>
<evidence type="ECO:0000256" key="2">
    <source>
        <dbReference type="ARBA" id="ARBA00006498"/>
    </source>
</evidence>
<evidence type="ECO:0000256" key="5">
    <source>
        <dbReference type="ARBA" id="ARBA00022792"/>
    </source>
</evidence>
<name>A0AAW1CVK5_9HEMI</name>
<dbReference type="PANTHER" id="PTHR15336:SF0">
    <property type="entry name" value="CYTOCHROME B-C1 COMPLEX SUBUNIT 6, MITOCHONDRIAL"/>
    <property type="match status" value="1"/>
</dbReference>
<comment type="caution">
    <text evidence="10">The sequence shown here is derived from an EMBL/GenBank/DDBJ whole genome shotgun (WGS) entry which is preliminary data.</text>
</comment>
<keyword evidence="4" id="KW-0679">Respiratory chain</keyword>
<dbReference type="SUPFAM" id="SSF81531">
    <property type="entry name" value="Non-heme 11 kDa protein of cytochrome bc1 complex (Ubiquinol-cytochrome c reductase)"/>
    <property type="match status" value="1"/>
</dbReference>
<keyword evidence="8" id="KW-0472">Membrane</keyword>
<dbReference type="EMBL" id="JAPXFL010000009">
    <property type="protein sequence ID" value="KAK9501505.1"/>
    <property type="molecule type" value="Genomic_DNA"/>
</dbReference>
<keyword evidence="6" id="KW-0249">Electron transport</keyword>
<dbReference type="FunFam" id="1.10.287.20:FF:000005">
    <property type="entry name" value="Cytochrome b-c1 complex subunit 6"/>
    <property type="match status" value="1"/>
</dbReference>
<dbReference type="Proteomes" id="UP001461498">
    <property type="component" value="Unassembled WGS sequence"/>
</dbReference>
<dbReference type="GO" id="GO:0006122">
    <property type="term" value="P:mitochondrial electron transport, ubiquinol to cytochrome c"/>
    <property type="evidence" value="ECO:0007669"/>
    <property type="project" value="InterPro"/>
</dbReference>
<accession>A0AAW1CVK5</accession>
<dbReference type="InterPro" id="IPR036811">
    <property type="entry name" value="Ubol_cytC_Rdtase_hinge_dom_sf"/>
</dbReference>
<evidence type="ECO:0000256" key="8">
    <source>
        <dbReference type="ARBA" id="ARBA00023136"/>
    </source>
</evidence>
<dbReference type="GO" id="GO:0005743">
    <property type="term" value="C:mitochondrial inner membrane"/>
    <property type="evidence" value="ECO:0007669"/>
    <property type="project" value="UniProtKB-SubCell"/>
</dbReference>
<dbReference type="Gene3D" id="1.10.287.20">
    <property type="entry name" value="Ubiquinol-cytochrome C reductase hinge domain"/>
    <property type="match status" value="1"/>
</dbReference>
<keyword evidence="7" id="KW-0496">Mitochondrion</keyword>
<keyword evidence="3" id="KW-0813">Transport</keyword>
<reference evidence="10 11" key="1">
    <citation type="submission" date="2022-12" db="EMBL/GenBank/DDBJ databases">
        <title>Chromosome-level genome assembly of true bugs.</title>
        <authorList>
            <person name="Ma L."/>
            <person name="Li H."/>
        </authorList>
    </citation>
    <scope>NUCLEOTIDE SEQUENCE [LARGE SCALE GENOMIC DNA]</scope>
    <source>
        <strain evidence="10">Lab_2022b</strain>
    </source>
</reference>
<gene>
    <name evidence="10" type="ORF">O3M35_012216</name>
</gene>
<evidence type="ECO:0000259" key="9">
    <source>
        <dbReference type="Pfam" id="PF02320"/>
    </source>
</evidence>
<dbReference type="AlphaFoldDB" id="A0AAW1CVK5"/>
<keyword evidence="5" id="KW-0999">Mitochondrion inner membrane</keyword>